<accession>A0AAE0QMV6</accession>
<comment type="caution">
    <text evidence="1">The sequence shown here is derived from an EMBL/GenBank/DDBJ whole genome shotgun (WGS) entry which is preliminary data.</text>
</comment>
<proteinExistence type="predicted"/>
<dbReference type="Proteomes" id="UP001274896">
    <property type="component" value="Unassembled WGS sequence"/>
</dbReference>
<evidence type="ECO:0000313" key="2">
    <source>
        <dbReference type="Proteomes" id="UP001274896"/>
    </source>
</evidence>
<reference evidence="1" key="1">
    <citation type="submission" date="2023-06" db="EMBL/GenBank/DDBJ databases">
        <title>Male Hemibagrus guttatus genome.</title>
        <authorList>
            <person name="Bian C."/>
        </authorList>
    </citation>
    <scope>NUCLEOTIDE SEQUENCE</scope>
    <source>
        <strain evidence="1">Male_cb2023</strain>
        <tissue evidence="1">Muscle</tissue>
    </source>
</reference>
<organism evidence="1 2">
    <name type="scientific">Hemibagrus guttatus</name>
    <dbReference type="NCBI Taxonomy" id="175788"/>
    <lineage>
        <taxon>Eukaryota</taxon>
        <taxon>Metazoa</taxon>
        <taxon>Chordata</taxon>
        <taxon>Craniata</taxon>
        <taxon>Vertebrata</taxon>
        <taxon>Euteleostomi</taxon>
        <taxon>Actinopterygii</taxon>
        <taxon>Neopterygii</taxon>
        <taxon>Teleostei</taxon>
        <taxon>Ostariophysi</taxon>
        <taxon>Siluriformes</taxon>
        <taxon>Bagridae</taxon>
        <taxon>Hemibagrus</taxon>
    </lineage>
</organism>
<protein>
    <submittedName>
        <fullName evidence="1">Uncharacterized protein</fullName>
    </submittedName>
</protein>
<dbReference type="AlphaFoldDB" id="A0AAE0QMV6"/>
<name>A0AAE0QMV6_9TELE</name>
<dbReference type="EMBL" id="JAUCMX010000013">
    <property type="protein sequence ID" value="KAK3525795.1"/>
    <property type="molecule type" value="Genomic_DNA"/>
</dbReference>
<sequence length="122" mass="13157">MLAYKAYKAKNGPAPSYLKALVTPCTTPHSLRSANTARLVPSSLRVKANSNTSASAPGTYFAISPDLDEDIMLSSSDSEELDEGNKEKTAFELPPHSVVFVKFLEVITCAVAKLSLVWHDEG</sequence>
<keyword evidence="2" id="KW-1185">Reference proteome</keyword>
<evidence type="ECO:0000313" key="1">
    <source>
        <dbReference type="EMBL" id="KAK3525795.1"/>
    </source>
</evidence>
<gene>
    <name evidence="1" type="ORF">QTP70_007552</name>
</gene>